<proteinExistence type="predicted"/>
<name>A0A2U7UAP6_9VIRU</name>
<protein>
    <submittedName>
        <fullName evidence="1">Uncharacterized protein</fullName>
    </submittedName>
</protein>
<reference evidence="1" key="1">
    <citation type="journal article" date="2018" name="Nat. Commun.">
        <title>Diversity and evolution of the emerging Pandoraviridae family.</title>
        <authorList>
            <person name="Legendre M."/>
            <person name="Fabre E."/>
            <person name="Poirot O."/>
            <person name="Jeudy S."/>
            <person name="Lartigue A."/>
            <person name="Alempic J.M."/>
            <person name="Beucher L."/>
            <person name="Philippe N."/>
            <person name="Bertaux L."/>
            <person name="Christo-Foroux E."/>
            <person name="Labadie K."/>
            <person name="Coute Y."/>
            <person name="Abergel C."/>
            <person name="Claverie J.M."/>
        </authorList>
    </citation>
    <scope>NUCLEOTIDE SEQUENCE [LARGE SCALE GENOMIC DNA]</scope>
    <source>
        <strain evidence="1">Quercus</strain>
    </source>
</reference>
<accession>A0A2U7UAP6</accession>
<evidence type="ECO:0000313" key="1">
    <source>
        <dbReference type="EMBL" id="AVK75455.1"/>
    </source>
</evidence>
<dbReference type="RefSeq" id="YP_009483724.1">
    <property type="nucleotide sequence ID" value="NC_037667.1"/>
</dbReference>
<dbReference type="KEGG" id="vg:36844596"/>
<dbReference type="GeneID" id="36844596"/>
<organism evidence="1">
    <name type="scientific">Pandoravirus quercus</name>
    <dbReference type="NCBI Taxonomy" id="2107709"/>
    <lineage>
        <taxon>Viruses</taxon>
        <taxon>Pandoravirus</taxon>
    </lineage>
</organism>
<dbReference type="EMBL" id="MG011689">
    <property type="protein sequence ID" value="AVK75455.1"/>
    <property type="molecule type" value="Genomic_DNA"/>
</dbReference>
<sequence length="362" mass="38216">MASSLELLLWHCPPVVDALAARLPLAAVATLGATSSALHDVMHGPGVLGRRLLAEGAFCFRSPKVLGPWARNGAFASVDQAGGDIVVRVCVPPEILSDVVRWSRCRGRLADAWVRVRDGGCPVPPDLFAEGVLAGAACGDARLVALCVGSVTEYMCRTDDYAQALDAVTALNNHAWHECDLARAAPIVIHVTTLLLARAHALATGDRVGGSISMAEAMYDPKNDDMGRLYQCSTCHLGAGLDRIEAEALRRLFGAFCNDLSARSPEACILAAHVVGLFTGTRRHDAALCLDSREGAVAALVRDCIAAAPEARDRDPRWYAMLACVAADLTHLAGTWDRLCGAPATPWADAMDTCASSACPVP</sequence>
<dbReference type="Proteomes" id="UP000248852">
    <property type="component" value="Segment"/>
</dbReference>
<gene>
    <name evidence="1" type="ORF">pqer_cds_1033</name>
</gene>